<dbReference type="InterPro" id="IPR010221">
    <property type="entry name" value="VCBS_dom"/>
</dbReference>
<protein>
    <submittedName>
        <fullName evidence="3">DUF5801 repeats-in-toxin domain-containing protein</fullName>
    </submittedName>
</protein>
<accession>A0ABV7KJS1</accession>
<feature type="region of interest" description="Disordered" evidence="1">
    <location>
        <begin position="966"/>
        <end position="989"/>
    </location>
</feature>
<feature type="domain" description="DUF5801" evidence="2">
    <location>
        <begin position="1012"/>
        <end position="1130"/>
    </location>
</feature>
<organism evidence="3 4">
    <name type="scientific">Aquamicrobium soli</name>
    <dbReference type="NCBI Taxonomy" id="1811518"/>
    <lineage>
        <taxon>Bacteria</taxon>
        <taxon>Pseudomonadati</taxon>
        <taxon>Pseudomonadota</taxon>
        <taxon>Alphaproteobacteria</taxon>
        <taxon>Hyphomicrobiales</taxon>
        <taxon>Phyllobacteriaceae</taxon>
        <taxon>Aquamicrobium</taxon>
    </lineage>
</organism>
<sequence length="1560" mass="158482">MATNGIIDNADVFAERHGVEHPAEFQAQLMAQAEAAPAPATAPQAPAAVAQQAPVAAASQADTKVVEVAQDNTVKLPAGTSIEKIEIDGDSLVLVQPDGTRIVIEHAALHVPTFVIDDVEIPQEALVAALQANQIDVAAGPDGSLTAVAAGSESAGGNFNQPFPGIGDAGPIIDLLPPTALQFGTLEERELFPAQTLKDDAPVILSVTGFERVDEDGLPNANDDAARAGEVDAGGMASATAQVVVDFGNDAPANLPGAFAFTNPDELSGKLFAIGGEPIEFTLENGVLVGRAGGEGDPIIEISVKGATTTPGTSQVVYELELKILGPVQHGVSGEDFVELNGIAFTVTDKSGDVVPGSINASIADDIPVAAGDQSIAIAVDEDGLGWANQDDGRDGEEAGSGSRTFTGNAGALNALINFGADGAHATEAFSLKVVEPEAFGSWTSGGKQVFVVSDGSTLHGYVDGDGGADRAVFDLTVGADGSYTFTLHSQIDHPAAGGENELTGGMDLSGFIVAKDGDGDTVELAGGSFTVQVLDDIPVSAGDQSIAIAVDEDGLGWANQDDGRDGEETGSGNRTVTGDAGALNALVNFGADGAHATEAFSLKEVASTEFGNWTSGGEQVFVVSDGSTLHGYVDVDGDGSFDAAKDRAVFDLTVGADGSYSFTLHSQIDHPSLDGQTGDDGENLLSGAMDLSDFIVAKDGDGDTVELSSGAFTVQVMDDIPVITARDAETGESTSSYTVSYTLQAGNVAIRGMDGIGDHDIKLSGRDLNDASDGSVNTTGAKIGVGDGQRIDGYDTKGNITGPEILTMEFVKSLTITANNPNPPTVSQGDAYTVSSTRFTIDVSEGKGVDHSVVFISATSGGAFVDVSLKVNGEAYAGTAKPVYEGGNLVGYVFDKIPDGAILEVTGQTPFDTLNVGNYNGYAFSSDAGGGTSTVSGGNAFKIFGIESTITETTITTETFVVRHDETDGVNVDPDPNGSDDTAAAPPSQIAEADSIGYAKSSVSVLGGDKPLFSGSFGADKDGGHYSFALTDKNGAELNGTDSGLKTLDGKAILLFTNDDGALEGRADGNVVFKVFVDGEGFVWVAQYKPIAHAIQGDSASAHDDVAAISADLRVKATITDGDGDSASVVSGVGLHVEFQDDGPKAIDDFNSIGEDAAGAVTGNVVAGAENGDGKDATGTDGFGGIDWVGAHGAEVKGLYGVLTVDDHGGYSYRLYTNEENPEAYAAVQALTPDHSLDEVFDYILADGDGDTSQAKLTIRIDGANDVVTITSGLDAAGGDVVVDEKGLSFGSDAGHGDVATGSFSFHAPDGLQSITIGGTTIMVAELLAAGAGAGQSISIAPLPGEPTFGTLEIIGYTASAQGGTVQYRFTLTENLATHPDNDPGTAAGSDGDPDRGAADQIVGGSFSVTVVDSDGSEATGKLGIAVNDDGPTAHGTSAGASEAQAITGNLDFTSGADGATVTHINDIELNFDVDGWSQPFAGEHGMLRVKADGSYEYVAQPNDVYKTGGNDQFSFTVTDGDGDTSTEQVAIAVTDTVDAVTVKLSATPSTGEDGGSIV</sequence>
<dbReference type="RefSeq" id="WP_378222333.1">
    <property type="nucleotide sequence ID" value="NZ_JBHRTK010000015.1"/>
</dbReference>
<feature type="domain" description="DUF5801" evidence="2">
    <location>
        <begin position="379"/>
        <end position="523"/>
    </location>
</feature>
<dbReference type="EMBL" id="JBHRTK010000015">
    <property type="protein sequence ID" value="MFC3207837.1"/>
    <property type="molecule type" value="Genomic_DNA"/>
</dbReference>
<feature type="region of interest" description="Disordered" evidence="1">
    <location>
        <begin position="1377"/>
        <end position="1401"/>
    </location>
</feature>
<feature type="non-terminal residue" evidence="3">
    <location>
        <position position="1560"/>
    </location>
</feature>
<feature type="domain" description="DUF5801" evidence="2">
    <location>
        <begin position="580"/>
        <end position="707"/>
    </location>
</feature>
<evidence type="ECO:0000313" key="4">
    <source>
        <dbReference type="Proteomes" id="UP001595583"/>
    </source>
</evidence>
<proteinExistence type="predicted"/>
<evidence type="ECO:0000256" key="1">
    <source>
        <dbReference type="SAM" id="MobiDB-lite"/>
    </source>
</evidence>
<gene>
    <name evidence="3" type="ORF">ACFOHJ_16550</name>
</gene>
<dbReference type="Proteomes" id="UP001595583">
    <property type="component" value="Unassembled WGS sequence"/>
</dbReference>
<keyword evidence="4" id="KW-1185">Reference proteome</keyword>
<dbReference type="Pfam" id="PF19116">
    <property type="entry name" value="DUF5801"/>
    <property type="match status" value="3"/>
</dbReference>
<reference evidence="4" key="1">
    <citation type="journal article" date="2019" name="Int. J. Syst. Evol. Microbiol.">
        <title>The Global Catalogue of Microorganisms (GCM) 10K type strain sequencing project: providing services to taxonomists for standard genome sequencing and annotation.</title>
        <authorList>
            <consortium name="The Broad Institute Genomics Platform"/>
            <consortium name="The Broad Institute Genome Sequencing Center for Infectious Disease"/>
            <person name="Wu L."/>
            <person name="Ma J."/>
        </authorList>
    </citation>
    <scope>NUCLEOTIDE SEQUENCE [LARGE SCALE GENOMIC DNA]</scope>
    <source>
        <strain evidence="4">KCTC 52165</strain>
    </source>
</reference>
<evidence type="ECO:0000313" key="3">
    <source>
        <dbReference type="EMBL" id="MFC3207837.1"/>
    </source>
</evidence>
<comment type="caution">
    <text evidence="3">The sequence shown here is derived from an EMBL/GenBank/DDBJ whole genome shotgun (WGS) entry which is preliminary data.</text>
</comment>
<name>A0ABV7KJS1_9HYPH</name>
<dbReference type="NCBIfam" id="TIGR01965">
    <property type="entry name" value="VCBS_repeat"/>
    <property type="match status" value="2"/>
</dbReference>
<evidence type="ECO:0000259" key="2">
    <source>
        <dbReference type="Pfam" id="PF19116"/>
    </source>
</evidence>
<dbReference type="Pfam" id="PF17963">
    <property type="entry name" value="Big_9"/>
    <property type="match status" value="1"/>
</dbReference>
<dbReference type="InterPro" id="IPR043824">
    <property type="entry name" value="DUF5801"/>
</dbReference>